<dbReference type="AlphaFoldDB" id="A0A7X5UD83"/>
<feature type="chain" id="PRO_5031446337" evidence="1">
    <location>
        <begin position="21"/>
        <end position="269"/>
    </location>
</feature>
<evidence type="ECO:0000313" key="2">
    <source>
        <dbReference type="EMBL" id="NII08154.1"/>
    </source>
</evidence>
<proteinExistence type="predicted"/>
<dbReference type="EMBL" id="JAARLZ010000010">
    <property type="protein sequence ID" value="NII08154.1"/>
    <property type="molecule type" value="Genomic_DNA"/>
</dbReference>
<protein>
    <submittedName>
        <fullName evidence="2">Uncharacterized protein</fullName>
    </submittedName>
</protein>
<feature type="signal peptide" evidence="1">
    <location>
        <begin position="1"/>
        <end position="20"/>
    </location>
</feature>
<dbReference type="Proteomes" id="UP000490980">
    <property type="component" value="Unassembled WGS sequence"/>
</dbReference>
<reference evidence="2 3" key="1">
    <citation type="submission" date="2020-03" db="EMBL/GenBank/DDBJ databases">
        <authorList>
            <person name="Lai Q."/>
        </authorList>
    </citation>
    <scope>NUCLEOTIDE SEQUENCE [LARGE SCALE GENOMIC DNA]</scope>
    <source>
        <strain evidence="2 3">CCUG 25036</strain>
    </source>
</reference>
<name>A0A7X5UD83_9GAMM</name>
<sequence length="269" mass="30106">MMTKSLVTMIALCISMACGANEIRKKEYDRDENRVVLPHVEASFAYHATAAATWYMDTLRGARVPYATFNEFARRMVSNAYASFEYTYVEDGRERTRIYYASSGLDEPHLGLRDWRDARPYAEFLPQSGIEVHALARHGESSPFTPSSVGEAGDGGRNPHMNDAELKAIRTLSREIDAGRVAPMGKLVGFITMPMCDSCEQVVKDFSNQYGVDVSVNYLKGKGGRASSQFMRRRWAYFDTMKYDVVRRNDLHDRRPPGGSGGACGVIVP</sequence>
<comment type="caution">
    <text evidence="2">The sequence shown here is derived from an EMBL/GenBank/DDBJ whole genome shotgun (WGS) entry which is preliminary data.</text>
</comment>
<dbReference type="PROSITE" id="PS51257">
    <property type="entry name" value="PROKAR_LIPOPROTEIN"/>
    <property type="match status" value="1"/>
</dbReference>
<evidence type="ECO:0000256" key="1">
    <source>
        <dbReference type="SAM" id="SignalP"/>
    </source>
</evidence>
<dbReference type="RefSeq" id="WP_166950618.1">
    <property type="nucleotide sequence ID" value="NZ_JAARLZ010000010.1"/>
</dbReference>
<accession>A0A7X5UD83</accession>
<gene>
    <name evidence="2" type="ORF">HBF25_17355</name>
</gene>
<organism evidence="2 3">
    <name type="scientific">Luteibacter anthropi</name>
    <dbReference type="NCBI Taxonomy" id="564369"/>
    <lineage>
        <taxon>Bacteria</taxon>
        <taxon>Pseudomonadati</taxon>
        <taxon>Pseudomonadota</taxon>
        <taxon>Gammaproteobacteria</taxon>
        <taxon>Lysobacterales</taxon>
        <taxon>Rhodanobacteraceae</taxon>
        <taxon>Luteibacter</taxon>
    </lineage>
</organism>
<keyword evidence="1" id="KW-0732">Signal</keyword>
<evidence type="ECO:0000313" key="3">
    <source>
        <dbReference type="Proteomes" id="UP000490980"/>
    </source>
</evidence>
<keyword evidence="3" id="KW-1185">Reference proteome</keyword>